<organism evidence="1 2">
    <name type="scientific">Salipiger thiooxidans</name>
    <dbReference type="NCBI Taxonomy" id="282683"/>
    <lineage>
        <taxon>Bacteria</taxon>
        <taxon>Pseudomonadati</taxon>
        <taxon>Pseudomonadota</taxon>
        <taxon>Alphaproteobacteria</taxon>
        <taxon>Rhodobacterales</taxon>
        <taxon>Roseobacteraceae</taxon>
        <taxon>Salipiger</taxon>
    </lineage>
</organism>
<accession>A0A1G7I584</accession>
<name>A0A1G7I584_9RHOB</name>
<sequence>MARGAWHMHEEEGGLILARRWPARFDLVVETRLPPVTRRGRLAHQVRQDVWRALRDLRGFSPCVSVRTDEEGTVLRAGGQLDAAAPGALAARRIAAVLEDPGNRARWLRWSR</sequence>
<evidence type="ECO:0000313" key="2">
    <source>
        <dbReference type="Proteomes" id="UP000198994"/>
    </source>
</evidence>
<dbReference type="Proteomes" id="UP000198994">
    <property type="component" value="Unassembled WGS sequence"/>
</dbReference>
<proteinExistence type="predicted"/>
<dbReference type="RefSeq" id="WP_089961745.1">
    <property type="nucleotide sequence ID" value="NZ_FNAV01000012.1"/>
</dbReference>
<keyword evidence="2" id="KW-1185">Reference proteome</keyword>
<protein>
    <submittedName>
        <fullName evidence="1">Uncharacterized protein</fullName>
    </submittedName>
</protein>
<reference evidence="2" key="1">
    <citation type="submission" date="2016-10" db="EMBL/GenBank/DDBJ databases">
        <authorList>
            <person name="Varghese N."/>
            <person name="Submissions S."/>
        </authorList>
    </citation>
    <scope>NUCLEOTIDE SEQUENCE [LARGE SCALE GENOMIC DNA]</scope>
    <source>
        <strain evidence="2">DSM 10146</strain>
    </source>
</reference>
<dbReference type="EMBL" id="FNAV01000012">
    <property type="protein sequence ID" value="SDF07865.1"/>
    <property type="molecule type" value="Genomic_DNA"/>
</dbReference>
<dbReference type="STRING" id="282683.SAMN04488105_11246"/>
<gene>
    <name evidence="1" type="ORF">SAMN04488105_11246</name>
</gene>
<dbReference type="OrthoDB" id="7658483at2"/>
<dbReference type="AlphaFoldDB" id="A0A1G7I584"/>
<evidence type="ECO:0000313" key="1">
    <source>
        <dbReference type="EMBL" id="SDF07865.1"/>
    </source>
</evidence>